<name>A0ABY6I1M3_9ARCH</name>
<sequence>MEIKNWFSVEECKAAMDGFKARFEAKDLDGKADAAYYFQACFGTIAASQAEEDDEDKQELWENLADNLEEYQSIAYFIEIRDNGPKIVFLMTEKEQKVGLWDGVYSKEEAEKICPAKNYVWMDWTPACQLKIMMGNPNTDAEFFSGDLKVDGSLKLASMPRQLGYDFFEFLEIEID</sequence>
<dbReference type="Proteomes" id="UP001208689">
    <property type="component" value="Chromosome"/>
</dbReference>
<gene>
    <name evidence="1" type="ORF">NEF87_004757</name>
</gene>
<evidence type="ECO:0000313" key="1">
    <source>
        <dbReference type="EMBL" id="UYP48472.1"/>
    </source>
</evidence>
<evidence type="ECO:0008006" key="3">
    <source>
        <dbReference type="Google" id="ProtNLM"/>
    </source>
</evidence>
<reference evidence="1" key="1">
    <citation type="submission" date="2022-09" db="EMBL/GenBank/DDBJ databases">
        <title>Actin cytoskeleton and complex cell architecture in an #Asgard archaeon.</title>
        <authorList>
            <person name="Ponce Toledo R.I."/>
            <person name="Schleper C."/>
            <person name="Rodrigues Oliveira T."/>
            <person name="Wollweber F."/>
            <person name="Xu J."/>
            <person name="Rittmann S."/>
            <person name="Klingl A."/>
            <person name="Pilhofer M."/>
        </authorList>
    </citation>
    <scope>NUCLEOTIDE SEQUENCE</scope>
    <source>
        <strain evidence="1">B-35</strain>
    </source>
</reference>
<proteinExistence type="predicted"/>
<dbReference type="EMBL" id="CP104013">
    <property type="protein sequence ID" value="UYP48472.1"/>
    <property type="molecule type" value="Genomic_DNA"/>
</dbReference>
<evidence type="ECO:0000313" key="2">
    <source>
        <dbReference type="Proteomes" id="UP001208689"/>
    </source>
</evidence>
<keyword evidence="2" id="KW-1185">Reference proteome</keyword>
<organism evidence="1 2">
    <name type="scientific">Candidatus Lokiarchaeum ossiferum</name>
    <dbReference type="NCBI Taxonomy" id="2951803"/>
    <lineage>
        <taxon>Archaea</taxon>
        <taxon>Promethearchaeati</taxon>
        <taxon>Promethearchaeota</taxon>
        <taxon>Promethearchaeia</taxon>
        <taxon>Promethearchaeales</taxon>
        <taxon>Promethearchaeaceae</taxon>
        <taxon>Candidatus Lokiarchaeum</taxon>
    </lineage>
</organism>
<accession>A0ABY6I1M3</accession>
<protein>
    <recommendedName>
        <fullName evidence="3">SCP2 domain-containing protein</fullName>
    </recommendedName>
</protein>